<keyword evidence="5" id="KW-1185">Reference proteome</keyword>
<dbReference type="RefSeq" id="WP_042739593.1">
    <property type="nucleotide sequence ID" value="NZ_CP086207.1"/>
</dbReference>
<name>A0A0D0SFA4_STAGA</name>
<keyword evidence="1" id="KW-0812">Transmembrane</keyword>
<dbReference type="EMBL" id="UHDK01000001">
    <property type="protein sequence ID" value="SUM30656.1"/>
    <property type="molecule type" value="Genomic_DNA"/>
</dbReference>
<evidence type="ECO:0000313" key="3">
    <source>
        <dbReference type="EMBL" id="SUM30656.1"/>
    </source>
</evidence>
<evidence type="ECO:0000313" key="5">
    <source>
        <dbReference type="Proteomes" id="UP000321057"/>
    </source>
</evidence>
<proteinExistence type="predicted"/>
<feature type="transmembrane region" description="Helical" evidence="1">
    <location>
        <begin position="6"/>
        <end position="26"/>
    </location>
</feature>
<dbReference type="AlphaFoldDB" id="A0A0D0SFA4"/>
<dbReference type="STRING" id="1293.SH09_10460"/>
<organism evidence="3 4">
    <name type="scientific">Staphylococcus gallinarum</name>
    <dbReference type="NCBI Taxonomy" id="1293"/>
    <lineage>
        <taxon>Bacteria</taxon>
        <taxon>Bacillati</taxon>
        <taxon>Bacillota</taxon>
        <taxon>Bacilli</taxon>
        <taxon>Bacillales</taxon>
        <taxon>Staphylococcaceae</taxon>
        <taxon>Staphylococcus</taxon>
    </lineage>
</organism>
<sequence>MSLFLNILIIIMVIQFLLGMLQLRTINKKINEIKSNYSKQYKINISIERKFKVFKVVLITVWKDERLISIYSIESKIFKIKVRNNENVKNKKIQSNINMYLRGDTA</sequence>
<reference evidence="3 4" key="1">
    <citation type="submission" date="2018-06" db="EMBL/GenBank/DDBJ databases">
        <authorList>
            <consortium name="Pathogen Informatics"/>
            <person name="Doyle S."/>
        </authorList>
    </citation>
    <scope>NUCLEOTIDE SEQUENCE [LARGE SCALE GENOMIC DNA]</scope>
    <source>
        <strain evidence="3 4">NCTC12195</strain>
    </source>
</reference>
<evidence type="ECO:0000313" key="2">
    <source>
        <dbReference type="EMBL" id="GEQ06766.1"/>
    </source>
</evidence>
<keyword evidence="1" id="KW-0472">Membrane</keyword>
<evidence type="ECO:0000313" key="4">
    <source>
        <dbReference type="Proteomes" id="UP000255277"/>
    </source>
</evidence>
<evidence type="ECO:0000256" key="1">
    <source>
        <dbReference type="SAM" id="Phobius"/>
    </source>
</evidence>
<accession>A0A0D0SFA4</accession>
<keyword evidence="1" id="KW-1133">Transmembrane helix</keyword>
<gene>
    <name evidence="3" type="ORF">NCTC12195_00055</name>
    <name evidence="2" type="ORF">SGA02_25940</name>
</gene>
<reference evidence="2 5" key="2">
    <citation type="submission" date="2019-07" db="EMBL/GenBank/DDBJ databases">
        <title>Whole genome shotgun sequence of Staphylococcus gallinarum NBRC 109767.</title>
        <authorList>
            <person name="Hosoyama A."/>
            <person name="Uohara A."/>
            <person name="Ohji S."/>
            <person name="Ichikawa N."/>
        </authorList>
    </citation>
    <scope>NUCLEOTIDE SEQUENCE [LARGE SCALE GENOMIC DNA]</scope>
    <source>
        <strain evidence="2 5">NBRC 109767</strain>
    </source>
</reference>
<dbReference type="Proteomes" id="UP000255277">
    <property type="component" value="Unassembled WGS sequence"/>
</dbReference>
<dbReference type="EMBL" id="BKAX01000011">
    <property type="protein sequence ID" value="GEQ06766.1"/>
    <property type="molecule type" value="Genomic_DNA"/>
</dbReference>
<dbReference type="Proteomes" id="UP000321057">
    <property type="component" value="Unassembled WGS sequence"/>
</dbReference>
<protein>
    <submittedName>
        <fullName evidence="3">Uncharacterized protein</fullName>
    </submittedName>
</protein>